<name>A0ABU5Y581_9MYCO</name>
<feature type="domain" description="Biotin carboxylation" evidence="4">
    <location>
        <begin position="1"/>
        <end position="82"/>
    </location>
</feature>
<dbReference type="Proteomes" id="UP001298593">
    <property type="component" value="Unassembled WGS sequence"/>
</dbReference>
<evidence type="ECO:0000313" key="5">
    <source>
        <dbReference type="EMBL" id="MEB3035232.1"/>
    </source>
</evidence>
<accession>A0ABU5Y581</accession>
<evidence type="ECO:0000256" key="2">
    <source>
        <dbReference type="ARBA" id="ARBA00022741"/>
    </source>
</evidence>
<gene>
    <name evidence="5" type="ORF">KV113_27215</name>
</gene>
<keyword evidence="1" id="KW-0436">Ligase</keyword>
<dbReference type="InterPro" id="IPR055268">
    <property type="entry name" value="PCB-like"/>
</dbReference>
<reference evidence="5 6" key="1">
    <citation type="submission" date="2023-12" db="EMBL/GenBank/DDBJ databases">
        <title>Description of new species of Mycobacterium terrae complex isolated from sewage at the Sao Paulo Zoological Park Foundation in Brazil.</title>
        <authorList>
            <person name="Romagnoli C.L."/>
            <person name="Conceicao E.C."/>
            <person name="Machado E."/>
            <person name="Barreto L.B.P.F."/>
            <person name="Sharma A."/>
            <person name="Silva N.M."/>
            <person name="Marques L.E."/>
            <person name="Juliana M.A."/>
            <person name="Lourenco M.C.S."/>
            <person name="Digiampietri L.A."/>
            <person name="Suffys P.N."/>
            <person name="Viana-Niero C."/>
        </authorList>
    </citation>
    <scope>NUCLEOTIDE SEQUENCE [LARGE SCALE GENOMIC DNA]</scope>
    <source>
        <strain evidence="5 6">MYC340</strain>
    </source>
</reference>
<dbReference type="Pfam" id="PF00289">
    <property type="entry name" value="Biotin_carb_N"/>
    <property type="match status" value="1"/>
</dbReference>
<comment type="caution">
    <text evidence="5">The sequence shown here is derived from an EMBL/GenBank/DDBJ whole genome shotgun (WGS) entry which is preliminary data.</text>
</comment>
<keyword evidence="6" id="KW-1185">Reference proteome</keyword>
<dbReference type="InterPro" id="IPR016185">
    <property type="entry name" value="PreATP-grasp_dom_sf"/>
</dbReference>
<evidence type="ECO:0000256" key="3">
    <source>
        <dbReference type="ARBA" id="ARBA00022840"/>
    </source>
</evidence>
<evidence type="ECO:0000259" key="4">
    <source>
        <dbReference type="PROSITE" id="PS50979"/>
    </source>
</evidence>
<organism evidence="5 6">
    <name type="scientific">[Mycobacterium] nativiensis</name>
    <dbReference type="NCBI Taxonomy" id="2855503"/>
    <lineage>
        <taxon>Bacteria</taxon>
        <taxon>Bacillati</taxon>
        <taxon>Actinomycetota</taxon>
        <taxon>Actinomycetes</taxon>
        <taxon>Mycobacteriales</taxon>
        <taxon>Mycobacteriaceae</taxon>
        <taxon>Mycolicibacter</taxon>
    </lineage>
</organism>
<dbReference type="PANTHER" id="PTHR43778:SF2">
    <property type="entry name" value="PYRUVATE CARBOXYLASE, MITOCHONDRIAL"/>
    <property type="match status" value="1"/>
</dbReference>
<evidence type="ECO:0000256" key="1">
    <source>
        <dbReference type="ARBA" id="ARBA00022598"/>
    </source>
</evidence>
<dbReference type="EMBL" id="JAYJJU010000110">
    <property type="protein sequence ID" value="MEB3035232.1"/>
    <property type="molecule type" value="Genomic_DNA"/>
</dbReference>
<dbReference type="PANTHER" id="PTHR43778">
    <property type="entry name" value="PYRUVATE CARBOXYLASE"/>
    <property type="match status" value="1"/>
</dbReference>
<sequence length="82" mass="8862">MISKVLVANRGEIAVRAFRAAVELGVGTVAVYPYEDRNSLHRLKADESYQIGEEGHPVRAYLSVDEIVGTALRCGADAVYPG</sequence>
<dbReference type="SUPFAM" id="SSF52440">
    <property type="entry name" value="PreATP-grasp domain"/>
    <property type="match status" value="1"/>
</dbReference>
<dbReference type="Gene3D" id="3.40.50.20">
    <property type="match status" value="1"/>
</dbReference>
<dbReference type="PROSITE" id="PS50979">
    <property type="entry name" value="BC"/>
    <property type="match status" value="1"/>
</dbReference>
<proteinExistence type="predicted"/>
<keyword evidence="2" id="KW-0547">Nucleotide-binding</keyword>
<feature type="non-terminal residue" evidence="5">
    <location>
        <position position="82"/>
    </location>
</feature>
<dbReference type="InterPro" id="IPR011764">
    <property type="entry name" value="Biotin_carboxylation_dom"/>
</dbReference>
<keyword evidence="3" id="KW-0067">ATP-binding</keyword>
<protein>
    <submittedName>
        <fullName evidence="5">Biotin carboxylase N-terminal domain-containing protein</fullName>
    </submittedName>
</protein>
<evidence type="ECO:0000313" key="6">
    <source>
        <dbReference type="Proteomes" id="UP001298593"/>
    </source>
</evidence>
<dbReference type="InterPro" id="IPR005481">
    <property type="entry name" value="BC-like_N"/>
</dbReference>
<dbReference type="RefSeq" id="WP_329780650.1">
    <property type="nucleotide sequence ID" value="NZ_JAYJJU010000110.1"/>
</dbReference>